<feature type="transmembrane region" description="Helical" evidence="6">
    <location>
        <begin position="155"/>
        <end position="177"/>
    </location>
</feature>
<keyword evidence="4 6" id="KW-1133">Transmembrane helix</keyword>
<dbReference type="Pfam" id="PF13440">
    <property type="entry name" value="Polysacc_synt_3"/>
    <property type="match status" value="1"/>
</dbReference>
<keyword evidence="8" id="KW-1185">Reference proteome</keyword>
<dbReference type="CDD" id="cd13128">
    <property type="entry name" value="MATE_Wzx_like"/>
    <property type="match status" value="1"/>
</dbReference>
<feature type="transmembrane region" description="Helical" evidence="6">
    <location>
        <begin position="183"/>
        <end position="203"/>
    </location>
</feature>
<feature type="transmembrane region" description="Helical" evidence="6">
    <location>
        <begin position="394"/>
        <end position="412"/>
    </location>
</feature>
<feature type="transmembrane region" description="Helical" evidence="6">
    <location>
        <begin position="337"/>
        <end position="357"/>
    </location>
</feature>
<feature type="transmembrane region" description="Helical" evidence="6">
    <location>
        <begin position="424"/>
        <end position="445"/>
    </location>
</feature>
<evidence type="ECO:0000313" key="8">
    <source>
        <dbReference type="Proteomes" id="UP000033072"/>
    </source>
</evidence>
<feature type="transmembrane region" description="Helical" evidence="6">
    <location>
        <begin position="25"/>
        <end position="45"/>
    </location>
</feature>
<evidence type="ECO:0000256" key="2">
    <source>
        <dbReference type="ARBA" id="ARBA00022475"/>
    </source>
</evidence>
<dbReference type="GO" id="GO:0005886">
    <property type="term" value="C:plasma membrane"/>
    <property type="evidence" value="ECO:0007669"/>
    <property type="project" value="UniProtKB-SubCell"/>
</dbReference>
<feature type="transmembrane region" description="Helical" evidence="6">
    <location>
        <begin position="57"/>
        <end position="80"/>
    </location>
</feature>
<sequence length="490" mass="53753">MVKIISIGSSFSRIMQIEQLRRQSLITLSTTILLTAIGFLSTMYFAHAVGESVLGAYFLFLAYFSTLALILDGGLGGAAVKRISEGKEKNEYFTAVFVLRIFLVGVSIIVLLFARSFLENIDQSETYLWLFIALIVGIFWNSVSNGNYGSGKVGLNQTCGFISSAGCTVFQVIAVYLGFGANGLAGGFIFGMIAATIIGFHFLDLRFKRFNTGHLKSIFSYSFWIFLASSGSLVFSYADTIIIGQFLETADVGIYRVVFQFTTAATFTTLAMKTVLFPKVSNWNANGELKMAENAFAKGITYSLLLAVPVFAGGVILGDKMLYFFYGEGFVQGTQTFYVLLAVQLVNVFMFMQTMYLSALNHPKESFKVTAIAATANIILDFMLIPVLGILGAAVATLITMILNSLLAHLALKRMIHVRLEYQEIKNITIATIAMGLGVGCYRILVPISNIWLTLIPIILGAILYVLLLLKLDTNIRSEIIQIGKQMGLQ</sequence>
<evidence type="ECO:0000256" key="6">
    <source>
        <dbReference type="SAM" id="Phobius"/>
    </source>
</evidence>
<feature type="transmembrane region" description="Helical" evidence="6">
    <location>
        <begin position="369"/>
        <end position="388"/>
    </location>
</feature>
<gene>
    <name evidence="7" type="ORF">MSLAZ_2455</name>
</gene>
<dbReference type="AlphaFoldDB" id="A0A0E3S5Q1"/>
<reference evidence="7 8" key="1">
    <citation type="submission" date="2014-07" db="EMBL/GenBank/DDBJ databases">
        <title>Methanogenic archaea and the global carbon cycle.</title>
        <authorList>
            <person name="Henriksen J.R."/>
            <person name="Luke J."/>
            <person name="Reinhart S."/>
            <person name="Benedict M.N."/>
            <person name="Youngblut N.D."/>
            <person name="Metcalf M.E."/>
            <person name="Whitaker R.J."/>
            <person name="Metcalf W.W."/>
        </authorList>
    </citation>
    <scope>NUCLEOTIDE SEQUENCE [LARGE SCALE GENOMIC DNA]</scope>
    <source>
        <strain evidence="7 8">Z-7289</strain>
    </source>
</reference>
<keyword evidence="3 6" id="KW-0812">Transmembrane</keyword>
<evidence type="ECO:0000256" key="1">
    <source>
        <dbReference type="ARBA" id="ARBA00004651"/>
    </source>
</evidence>
<feature type="transmembrane region" description="Helical" evidence="6">
    <location>
        <begin position="92"/>
        <end position="114"/>
    </location>
</feature>
<feature type="transmembrane region" description="Helical" evidence="6">
    <location>
        <begin position="296"/>
        <end position="317"/>
    </location>
</feature>
<dbReference type="PANTHER" id="PTHR30250:SF11">
    <property type="entry name" value="O-ANTIGEN TRANSPORTER-RELATED"/>
    <property type="match status" value="1"/>
</dbReference>
<dbReference type="EMBL" id="CP009515">
    <property type="protein sequence ID" value="AKB75716.1"/>
    <property type="molecule type" value="Genomic_DNA"/>
</dbReference>
<keyword evidence="2" id="KW-1003">Cell membrane</keyword>
<feature type="transmembrane region" description="Helical" evidence="6">
    <location>
        <begin position="223"/>
        <end position="247"/>
    </location>
</feature>
<organism evidence="7 8">
    <name type="scientific">Methanosarcina lacustris Z-7289</name>
    <dbReference type="NCBI Taxonomy" id="1434111"/>
    <lineage>
        <taxon>Archaea</taxon>
        <taxon>Methanobacteriati</taxon>
        <taxon>Methanobacteriota</taxon>
        <taxon>Stenosarchaea group</taxon>
        <taxon>Methanomicrobia</taxon>
        <taxon>Methanosarcinales</taxon>
        <taxon>Methanosarcinaceae</taxon>
        <taxon>Methanosarcina</taxon>
    </lineage>
</organism>
<feature type="transmembrane region" description="Helical" evidence="6">
    <location>
        <begin position="126"/>
        <end position="143"/>
    </location>
</feature>
<dbReference type="InterPro" id="IPR050833">
    <property type="entry name" value="Poly_Biosynth_Transport"/>
</dbReference>
<evidence type="ECO:0000256" key="3">
    <source>
        <dbReference type="ARBA" id="ARBA00022692"/>
    </source>
</evidence>
<evidence type="ECO:0000313" key="7">
    <source>
        <dbReference type="EMBL" id="AKB75716.1"/>
    </source>
</evidence>
<dbReference type="HOGENOM" id="CLU_043240_0_0_2"/>
<comment type="subcellular location">
    <subcellularLocation>
        <location evidence="1">Cell membrane</location>
        <topology evidence="1">Multi-pass membrane protein</topology>
    </subcellularLocation>
</comment>
<dbReference type="PANTHER" id="PTHR30250">
    <property type="entry name" value="PST FAMILY PREDICTED COLANIC ACID TRANSPORTER"/>
    <property type="match status" value="1"/>
</dbReference>
<protein>
    <submittedName>
        <fullName evidence="7">Uncharacterized protein</fullName>
    </submittedName>
</protein>
<keyword evidence="5 6" id="KW-0472">Membrane</keyword>
<evidence type="ECO:0000256" key="5">
    <source>
        <dbReference type="ARBA" id="ARBA00023136"/>
    </source>
</evidence>
<dbReference type="PATRIC" id="fig|1434111.4.peg.3259"/>
<proteinExistence type="predicted"/>
<dbReference type="KEGG" id="mls:MSLAZ_2455"/>
<dbReference type="Proteomes" id="UP000033072">
    <property type="component" value="Chromosome"/>
</dbReference>
<dbReference type="STRING" id="1434111.MSLAZ_2455"/>
<feature type="transmembrane region" description="Helical" evidence="6">
    <location>
        <begin position="253"/>
        <end position="276"/>
    </location>
</feature>
<evidence type="ECO:0000256" key="4">
    <source>
        <dbReference type="ARBA" id="ARBA00022989"/>
    </source>
</evidence>
<feature type="transmembrane region" description="Helical" evidence="6">
    <location>
        <begin position="451"/>
        <end position="470"/>
    </location>
</feature>
<accession>A0A0E3S5Q1</accession>
<name>A0A0E3S5Q1_9EURY</name>